<proteinExistence type="predicted"/>
<sequence length="190" mass="19713">MTSRTDVALPAAATWGLLAAWVIHDIEEAATMGGWLDRARPRLRARFPQVPEQVWDQLRVSPAQARIAIGAMGVVMTAAAARGARTGGRSGFYQAALAGFGLHAGTHVAQAVAFRGYTPGVVTAPLVVAPFSLWAWRRLRAAGVPRSGGGAAASATLLLPLAIGTCHAVARILAPEPPRATRGEPAGQPS</sequence>
<dbReference type="RefSeq" id="WP_091099682.1">
    <property type="nucleotide sequence ID" value="NZ_FMHZ01000002.1"/>
</dbReference>
<dbReference type="OrthoDB" id="4808449at2"/>
<reference evidence="2" key="1">
    <citation type="submission" date="2016-06" db="EMBL/GenBank/DDBJ databases">
        <authorList>
            <person name="Varghese N."/>
            <person name="Submissions Spin"/>
        </authorList>
    </citation>
    <scope>NUCLEOTIDE SEQUENCE [LARGE SCALE GENOMIC DNA]</scope>
    <source>
        <strain evidence="2">DSM 43903</strain>
    </source>
</reference>
<gene>
    <name evidence="1" type="ORF">GA0070606_2984</name>
</gene>
<dbReference type="STRING" id="47855.GA0070606_2984"/>
<keyword evidence="2" id="KW-1185">Reference proteome</keyword>
<dbReference type="Proteomes" id="UP000199001">
    <property type="component" value="Unassembled WGS sequence"/>
</dbReference>
<dbReference type="AlphaFoldDB" id="A0A1C6UXG2"/>
<dbReference type="Pfam" id="PF13787">
    <property type="entry name" value="HXXEE"/>
    <property type="match status" value="1"/>
</dbReference>
<organism evidence="1 2">
    <name type="scientific">Micromonospora citrea</name>
    <dbReference type="NCBI Taxonomy" id="47855"/>
    <lineage>
        <taxon>Bacteria</taxon>
        <taxon>Bacillati</taxon>
        <taxon>Actinomycetota</taxon>
        <taxon>Actinomycetes</taxon>
        <taxon>Micromonosporales</taxon>
        <taxon>Micromonosporaceae</taxon>
        <taxon>Micromonospora</taxon>
    </lineage>
</organism>
<dbReference type="InterPro" id="IPR025671">
    <property type="entry name" value="HXXEE"/>
</dbReference>
<accession>A0A1C6UXG2</accession>
<dbReference type="EMBL" id="FMHZ01000002">
    <property type="protein sequence ID" value="SCL58710.1"/>
    <property type="molecule type" value="Genomic_DNA"/>
</dbReference>
<evidence type="ECO:0000313" key="2">
    <source>
        <dbReference type="Proteomes" id="UP000199001"/>
    </source>
</evidence>
<protein>
    <recommendedName>
        <fullName evidence="3">HXXEE domain-containing protein</fullName>
    </recommendedName>
</protein>
<evidence type="ECO:0000313" key="1">
    <source>
        <dbReference type="EMBL" id="SCL58710.1"/>
    </source>
</evidence>
<evidence type="ECO:0008006" key="3">
    <source>
        <dbReference type="Google" id="ProtNLM"/>
    </source>
</evidence>
<name>A0A1C6UXG2_9ACTN</name>